<keyword evidence="4" id="KW-1185">Reference proteome</keyword>
<reference evidence="2" key="1">
    <citation type="submission" date="2022-10" db="EMBL/GenBank/DDBJ databases">
        <authorList>
            <person name="Chen Y."/>
            <person name="Dougan E. K."/>
            <person name="Chan C."/>
            <person name="Rhodes N."/>
            <person name="Thang M."/>
        </authorList>
    </citation>
    <scope>NUCLEOTIDE SEQUENCE</scope>
</reference>
<accession>A0A9P1BIT9</accession>
<evidence type="ECO:0000313" key="4">
    <source>
        <dbReference type="Proteomes" id="UP001152797"/>
    </source>
</evidence>
<dbReference type="AlphaFoldDB" id="A0A9P1BIT9"/>
<dbReference type="EMBL" id="CAMXCT030000120">
    <property type="protein sequence ID" value="CAL4761503.1"/>
    <property type="molecule type" value="Genomic_DNA"/>
</dbReference>
<evidence type="ECO:0000313" key="2">
    <source>
        <dbReference type="EMBL" id="CAI3974191.1"/>
    </source>
</evidence>
<feature type="non-terminal residue" evidence="2">
    <location>
        <position position="1"/>
    </location>
</feature>
<name>A0A9P1BIT9_9DINO</name>
<reference evidence="3" key="2">
    <citation type="submission" date="2024-04" db="EMBL/GenBank/DDBJ databases">
        <authorList>
            <person name="Chen Y."/>
            <person name="Shah S."/>
            <person name="Dougan E. K."/>
            <person name="Thang M."/>
            <person name="Chan C."/>
        </authorList>
    </citation>
    <scope>NUCLEOTIDE SEQUENCE [LARGE SCALE GENOMIC DNA]</scope>
</reference>
<sequence>DQKGDTFLKLSATNFTINSLICGKAARNASLAGGPKMQELKNLRNSKLSHTPAEVQDEEPPAKRRRSMETVVEVDVHGTLVSLLCPSKRPQVADVMVKMDPQMLSAVFKFLLPDCLEETASRSYKKSGAFAKDKQKED</sequence>
<comment type="caution">
    <text evidence="2">The sequence shown here is derived from an EMBL/GenBank/DDBJ whole genome shotgun (WGS) entry which is preliminary data.</text>
</comment>
<evidence type="ECO:0000313" key="3">
    <source>
        <dbReference type="EMBL" id="CAL1127566.1"/>
    </source>
</evidence>
<dbReference type="Proteomes" id="UP001152797">
    <property type="component" value="Unassembled WGS sequence"/>
</dbReference>
<organism evidence="2">
    <name type="scientific">Cladocopium goreaui</name>
    <dbReference type="NCBI Taxonomy" id="2562237"/>
    <lineage>
        <taxon>Eukaryota</taxon>
        <taxon>Sar</taxon>
        <taxon>Alveolata</taxon>
        <taxon>Dinophyceae</taxon>
        <taxon>Suessiales</taxon>
        <taxon>Symbiodiniaceae</taxon>
        <taxon>Cladocopium</taxon>
    </lineage>
</organism>
<evidence type="ECO:0000256" key="1">
    <source>
        <dbReference type="SAM" id="MobiDB-lite"/>
    </source>
</evidence>
<dbReference type="EMBL" id="CAMXCT020000120">
    <property type="protein sequence ID" value="CAL1127566.1"/>
    <property type="molecule type" value="Genomic_DNA"/>
</dbReference>
<gene>
    <name evidence="2" type="ORF">C1SCF055_LOCUS2614</name>
</gene>
<feature type="region of interest" description="Disordered" evidence="1">
    <location>
        <begin position="45"/>
        <end position="67"/>
    </location>
</feature>
<proteinExistence type="predicted"/>
<dbReference type="EMBL" id="CAMXCT010000120">
    <property type="protein sequence ID" value="CAI3974191.1"/>
    <property type="molecule type" value="Genomic_DNA"/>
</dbReference>
<protein>
    <submittedName>
        <fullName evidence="2">Uncharacterized protein</fullName>
    </submittedName>
</protein>